<dbReference type="AlphaFoldDB" id="A0A2I7SEL2"/>
<accession>A0A2I7SEL2</accession>
<reference evidence="8" key="1">
    <citation type="submission" date="2018-01" db="EMBL/GenBank/DDBJ databases">
        <title>Complete genome of Tamlana sp. UJ94.</title>
        <authorList>
            <person name="Jung J."/>
            <person name="Chung D."/>
            <person name="Bae S.S."/>
            <person name="Baek K."/>
        </authorList>
    </citation>
    <scope>NUCLEOTIDE SEQUENCE [LARGE SCALE GENOMIC DNA]</scope>
    <source>
        <strain evidence="8">UJ94</strain>
    </source>
</reference>
<dbReference type="OrthoDB" id="1208312at2"/>
<sequence length="1197" mass="128592">MKKNSFFMMMALSLMAFMAYGQTTTTYELGVETNLTETSPGSGILASADGKIRTPDATTNYHSSGYGYVFKGGNILELDVASGSTTVRFYGSVYSNGNMDGGTTSGGSDLGSHDVKVSIDKTGTYEYTYLGGATTLYFTFTGSDAYTPKIEVVNTAVTVVKTQVWDFGAEQLDAFLYDNMLDEAAINAWYPGVSPGTSGENLPESFDAGPLNWTGKPSSDRLRTTNTNLTRTDENINGVTGYTGRLYQNGASSSTQRLWTIDLDEDDEITIFMLAQNGVGELHFENTTAGDQNDVVTVGATLQEINFIAKSAGTFKIYDPADKPSYYRIHRKPAEFVTVAVTIDEAAAAGIPSGYTLDFTNRETGKVFSEVVSSGSCNVALPIGHSYDLSLGGANGYVISNGLTFDATNATTTHDVTVAKVDLHTLTGSITGLTDLSKLTLTYEPDPAVNTVYSPIVSINTSAATYSVDLESGVEYTIIAEGVDDYQMSSNTITINATQTTDIDFTAKPLYTVAVNTPDLDATQHAALELTFTNLNDNSYVYSFTNVDAVTLRDGVYTVSYGGLDAYALELALTANLTVNGANTAINLTFNPVTNWSFDDKNIVASDTHYKGLVISGVKNEVAKGHLVAGNSNTIEVSMNPGDKMIVSYYYQANFSIESGTPVIGNSNSTSLIERVEYMYTEATAGTVTLNVLGTTYFTNIQVTPAVAFADTITVGSGKDYLTIKEALVAIAEMDRPNDERVTVLIDPGNYEEMLVINVKNVTLKNASLSPSIAILNKGVDIDANAVRITSYYGQKYNFYSQGPDNKWSAEALAVNKANGYTIYENKEGTGGGSSYWNATVVVAADGFTAENIILENSFNQYISLKESQDVVEAKKSASVPVRPTDYGNTDVQDRSKGYVTQAAAIGIANNTDKVTLNNCRVIGRQDSFYGGSGSRLVVYKGAMMGAVDYIFGGMTAVFYQTDFVLNTSDSSSDAAYITAAQQDSGRGYLMYQCHVKSTIPGVETASQHGSKPGYFGRPWRANTSEVVFLETTIDASTYPGSEGLSLISPEGWTNSLSGESDLMYEYGTIEKAPVDNSANRASWSTVLTAPVLKDGTDAVPFEFTKGNDNWDPISVLVLDVTNPAEAANTVLIKGYNGQIYISNVKSQTKIEVYNITGGVVKTFSTSTDRSFQINNGIYIIKVKNAEGVKVVKVLAH</sequence>
<dbReference type="KEGG" id="taj:C1A40_02080"/>
<dbReference type="GO" id="GO:0009279">
    <property type="term" value="C:cell outer membrane"/>
    <property type="evidence" value="ECO:0007669"/>
    <property type="project" value="TreeGrafter"/>
</dbReference>
<evidence type="ECO:0000313" key="7">
    <source>
        <dbReference type="EMBL" id="AUS04334.1"/>
    </source>
</evidence>
<feature type="chain" id="PRO_5014468142" description="Pectinesterase catalytic domain-containing protein" evidence="5">
    <location>
        <begin position="22"/>
        <end position="1197"/>
    </location>
</feature>
<dbReference type="InterPro" id="IPR000070">
    <property type="entry name" value="Pectinesterase_cat"/>
</dbReference>
<protein>
    <recommendedName>
        <fullName evidence="6">Pectinesterase catalytic domain-containing protein</fullName>
    </recommendedName>
</protein>
<evidence type="ECO:0000256" key="1">
    <source>
        <dbReference type="ARBA" id="ARBA00008891"/>
    </source>
</evidence>
<dbReference type="InterPro" id="IPR011050">
    <property type="entry name" value="Pectin_lyase_fold/virulence"/>
</dbReference>
<gene>
    <name evidence="7" type="ORF">C1A40_02080</name>
</gene>
<dbReference type="SUPFAM" id="SSF51126">
    <property type="entry name" value="Pectin lyase-like"/>
    <property type="match status" value="1"/>
</dbReference>
<dbReference type="EMBL" id="CP025938">
    <property type="protein sequence ID" value="AUS04334.1"/>
    <property type="molecule type" value="Genomic_DNA"/>
</dbReference>
<dbReference type="InterPro" id="IPR026444">
    <property type="entry name" value="Secre_tail"/>
</dbReference>
<evidence type="ECO:0000313" key="8">
    <source>
        <dbReference type="Proteomes" id="UP000236592"/>
    </source>
</evidence>
<keyword evidence="4" id="KW-0063">Aspartyl esterase</keyword>
<evidence type="ECO:0000259" key="6">
    <source>
        <dbReference type="Pfam" id="PF01095"/>
    </source>
</evidence>
<evidence type="ECO:0000256" key="3">
    <source>
        <dbReference type="ARBA" id="ARBA00022801"/>
    </source>
</evidence>
<dbReference type="Proteomes" id="UP000236592">
    <property type="component" value="Chromosome"/>
</dbReference>
<dbReference type="GO" id="GO:0030599">
    <property type="term" value="F:pectinesterase activity"/>
    <property type="evidence" value="ECO:0007669"/>
    <property type="project" value="InterPro"/>
</dbReference>
<feature type="signal peptide" evidence="5">
    <location>
        <begin position="1"/>
        <end position="21"/>
    </location>
</feature>
<name>A0A2I7SEL2_9FLAO</name>
<evidence type="ECO:0000256" key="2">
    <source>
        <dbReference type="ARBA" id="ARBA00022729"/>
    </source>
</evidence>
<dbReference type="Pfam" id="PF01095">
    <property type="entry name" value="Pectinesterase"/>
    <property type="match status" value="1"/>
</dbReference>
<dbReference type="PANTHER" id="PTHR31321">
    <property type="entry name" value="ACYL-COA THIOESTER HYDROLASE YBHC-RELATED"/>
    <property type="match status" value="1"/>
</dbReference>
<dbReference type="NCBIfam" id="TIGR04183">
    <property type="entry name" value="Por_Secre_tail"/>
    <property type="match status" value="1"/>
</dbReference>
<dbReference type="Gene3D" id="2.160.20.10">
    <property type="entry name" value="Single-stranded right-handed beta-helix, Pectin lyase-like"/>
    <property type="match status" value="1"/>
</dbReference>
<evidence type="ECO:0000256" key="5">
    <source>
        <dbReference type="SAM" id="SignalP"/>
    </source>
</evidence>
<evidence type="ECO:0000256" key="4">
    <source>
        <dbReference type="ARBA" id="ARBA00023085"/>
    </source>
</evidence>
<organism evidence="7 8">
    <name type="scientific">Pseudotamlana carrageenivorans</name>
    <dbReference type="NCBI Taxonomy" id="2069432"/>
    <lineage>
        <taxon>Bacteria</taxon>
        <taxon>Pseudomonadati</taxon>
        <taxon>Bacteroidota</taxon>
        <taxon>Flavobacteriia</taxon>
        <taxon>Flavobacteriales</taxon>
        <taxon>Flavobacteriaceae</taxon>
        <taxon>Pseudotamlana</taxon>
    </lineage>
</organism>
<feature type="domain" description="Pectinesterase catalytic" evidence="6">
    <location>
        <begin position="873"/>
        <end position="1088"/>
    </location>
</feature>
<dbReference type="GO" id="GO:0042545">
    <property type="term" value="P:cell wall modification"/>
    <property type="evidence" value="ECO:0007669"/>
    <property type="project" value="InterPro"/>
</dbReference>
<comment type="similarity">
    <text evidence="1">Belongs to the pectinesterase family.</text>
</comment>
<dbReference type="InterPro" id="IPR012334">
    <property type="entry name" value="Pectin_lyas_fold"/>
</dbReference>
<proteinExistence type="inferred from homology"/>
<dbReference type="RefSeq" id="WP_102994444.1">
    <property type="nucleotide sequence ID" value="NZ_CP025938.1"/>
</dbReference>
<keyword evidence="8" id="KW-1185">Reference proteome</keyword>
<keyword evidence="3" id="KW-0378">Hydrolase</keyword>
<keyword evidence="2 5" id="KW-0732">Signal</keyword>
<dbReference type="PANTHER" id="PTHR31321:SF57">
    <property type="entry name" value="PECTINESTERASE 53-RELATED"/>
    <property type="match status" value="1"/>
</dbReference>